<dbReference type="RefSeq" id="WP_377328921.1">
    <property type="nucleotide sequence ID" value="NZ_JBHSNG010000021.1"/>
</dbReference>
<name>A0ABW0SZZ6_9GAMM</name>
<organism evidence="1 2">
    <name type="scientific">Rhodanobacter terrae</name>
    <dbReference type="NCBI Taxonomy" id="418647"/>
    <lineage>
        <taxon>Bacteria</taxon>
        <taxon>Pseudomonadati</taxon>
        <taxon>Pseudomonadota</taxon>
        <taxon>Gammaproteobacteria</taxon>
        <taxon>Lysobacterales</taxon>
        <taxon>Rhodanobacteraceae</taxon>
        <taxon>Rhodanobacter</taxon>
    </lineage>
</organism>
<sequence length="65" mass="7441">MDETLFTLHLRLTQPEITSLLMAQITQTRLSRLTFGEVAPITCVDRSVLEKLVWAQQLVSLEKAR</sequence>
<dbReference type="EMBL" id="JBHSNG010000021">
    <property type="protein sequence ID" value="MFC5582641.1"/>
    <property type="molecule type" value="Genomic_DNA"/>
</dbReference>
<proteinExistence type="predicted"/>
<reference evidence="2" key="1">
    <citation type="journal article" date="2019" name="Int. J. Syst. Evol. Microbiol.">
        <title>The Global Catalogue of Microorganisms (GCM) 10K type strain sequencing project: providing services to taxonomists for standard genome sequencing and annotation.</title>
        <authorList>
            <consortium name="The Broad Institute Genomics Platform"/>
            <consortium name="The Broad Institute Genome Sequencing Center for Infectious Disease"/>
            <person name="Wu L."/>
            <person name="Ma J."/>
        </authorList>
    </citation>
    <scope>NUCLEOTIDE SEQUENCE [LARGE SCALE GENOMIC DNA]</scope>
    <source>
        <strain evidence="2">CGMCC 1.13587</strain>
    </source>
</reference>
<keyword evidence="2" id="KW-1185">Reference proteome</keyword>
<gene>
    <name evidence="1" type="ORF">ACFPPB_16095</name>
</gene>
<evidence type="ECO:0000313" key="1">
    <source>
        <dbReference type="EMBL" id="MFC5582641.1"/>
    </source>
</evidence>
<comment type="caution">
    <text evidence="1">The sequence shown here is derived from an EMBL/GenBank/DDBJ whole genome shotgun (WGS) entry which is preliminary data.</text>
</comment>
<protein>
    <submittedName>
        <fullName evidence="1">Uncharacterized protein</fullName>
    </submittedName>
</protein>
<accession>A0ABW0SZZ6</accession>
<evidence type="ECO:0000313" key="2">
    <source>
        <dbReference type="Proteomes" id="UP001596111"/>
    </source>
</evidence>
<dbReference type="Proteomes" id="UP001596111">
    <property type="component" value="Unassembled WGS sequence"/>
</dbReference>